<dbReference type="SUPFAM" id="SSF48208">
    <property type="entry name" value="Six-hairpin glycosidases"/>
    <property type="match status" value="1"/>
</dbReference>
<keyword evidence="2" id="KW-1185">Reference proteome</keyword>
<dbReference type="PANTHER" id="PTHR47791">
    <property type="entry name" value="MEIOTICALLY UP-REGULATED GENE 191 PROTEIN"/>
    <property type="match status" value="1"/>
</dbReference>
<comment type="caution">
    <text evidence="1">The sequence shown here is derived from an EMBL/GenBank/DDBJ whole genome shotgun (WGS) entry which is preliminary data.</text>
</comment>
<dbReference type="InterPro" id="IPR008928">
    <property type="entry name" value="6-hairpin_glycosidase_sf"/>
</dbReference>
<dbReference type="GO" id="GO:0016787">
    <property type="term" value="F:hydrolase activity"/>
    <property type="evidence" value="ECO:0007669"/>
    <property type="project" value="UniProtKB-KW"/>
</dbReference>
<keyword evidence="1" id="KW-0378">Hydrolase</keyword>
<dbReference type="PANTHER" id="PTHR47791:SF3">
    <property type="entry name" value="MEIOTICALLY UP-REGULATED GENE 191 PROTEIN"/>
    <property type="match status" value="1"/>
</dbReference>
<dbReference type="EMBL" id="BAABKP010000004">
    <property type="protein sequence ID" value="GAA4798354.1"/>
    <property type="molecule type" value="Genomic_DNA"/>
</dbReference>
<evidence type="ECO:0000313" key="2">
    <source>
        <dbReference type="Proteomes" id="UP001500187"/>
    </source>
</evidence>
<dbReference type="InterPro" id="IPR005198">
    <property type="entry name" value="Glyco_hydro_76"/>
</dbReference>
<dbReference type="InterPro" id="IPR053169">
    <property type="entry name" value="MUG_Protein"/>
</dbReference>
<evidence type="ECO:0000313" key="1">
    <source>
        <dbReference type="EMBL" id="GAA4798354.1"/>
    </source>
</evidence>
<dbReference type="Gene3D" id="1.50.10.20">
    <property type="match status" value="1"/>
</dbReference>
<proteinExistence type="predicted"/>
<name>A0ABP9BPF1_9MICC</name>
<protein>
    <submittedName>
        <fullName evidence="1">Glycoside hydrolase family 76 protein</fullName>
    </submittedName>
</protein>
<organism evidence="1 2">
    <name type="scientific">Rothia endophytica</name>
    <dbReference type="NCBI Taxonomy" id="1324766"/>
    <lineage>
        <taxon>Bacteria</taxon>
        <taxon>Bacillati</taxon>
        <taxon>Actinomycetota</taxon>
        <taxon>Actinomycetes</taxon>
        <taxon>Micrococcales</taxon>
        <taxon>Micrococcaceae</taxon>
        <taxon>Rothia</taxon>
    </lineage>
</organism>
<dbReference type="Pfam" id="PF03663">
    <property type="entry name" value="Glyco_hydro_76"/>
    <property type="match status" value="1"/>
</dbReference>
<accession>A0ABP9BPF1</accession>
<sequence>MDATTDFSVKELSARAALAEHSVLRLFGGRALSIPGTLFGRVQHPETRARRKRAAEWHYWWQAHLMDALVDAGFRALTSGDTDAAAAHLRRGRAVLRGIQVRNYGTYPNHFYDDMAWLVLALERLNRLALAVEGSGDAFVQDAASRLYRELDDACTDDLGGGAFWSKARDFKNTPATAPIALAFARAHRHETAISLLNWLHATLFDEQSGVYLDGLRITGGSVRAPKTRLERAHYTYNQGPVLGGYLTLLDAGATDGLTVDPIEHIEQLVEGIDAHFSKDFTTATGDTLRVLTTHGNGDGGLFTGILVRYLAQVAAHPSIPAATRDKARALILATAELFWAGRREYDPDLPMNELGIDPNEIRGQAVALFSPSITQHISEVIKPGQPVDLSTQLQVWMTLEAAARVL</sequence>
<reference evidence="2" key="1">
    <citation type="journal article" date="2019" name="Int. J. Syst. Evol. Microbiol.">
        <title>The Global Catalogue of Microorganisms (GCM) 10K type strain sequencing project: providing services to taxonomists for standard genome sequencing and annotation.</title>
        <authorList>
            <consortium name="The Broad Institute Genomics Platform"/>
            <consortium name="The Broad Institute Genome Sequencing Center for Infectious Disease"/>
            <person name="Wu L."/>
            <person name="Ma J."/>
        </authorList>
    </citation>
    <scope>NUCLEOTIDE SEQUENCE [LARGE SCALE GENOMIC DNA]</scope>
    <source>
        <strain evidence="2">JCM 18541</strain>
    </source>
</reference>
<gene>
    <name evidence="1" type="ORF">GCM10023352_17590</name>
</gene>
<dbReference type="Proteomes" id="UP001500187">
    <property type="component" value="Unassembled WGS sequence"/>
</dbReference>